<dbReference type="AlphaFoldDB" id="A0A1Q9DCM5"/>
<dbReference type="OrthoDB" id="459849at2759"/>
<dbReference type="Proteomes" id="UP000186817">
    <property type="component" value="Unassembled WGS sequence"/>
</dbReference>
<organism evidence="1 2">
    <name type="scientific">Symbiodinium microadriaticum</name>
    <name type="common">Dinoflagellate</name>
    <name type="synonym">Zooxanthella microadriatica</name>
    <dbReference type="NCBI Taxonomy" id="2951"/>
    <lineage>
        <taxon>Eukaryota</taxon>
        <taxon>Sar</taxon>
        <taxon>Alveolata</taxon>
        <taxon>Dinophyceae</taxon>
        <taxon>Suessiales</taxon>
        <taxon>Symbiodiniaceae</taxon>
        <taxon>Symbiodinium</taxon>
    </lineage>
</organism>
<name>A0A1Q9DCM5_SYMMI</name>
<dbReference type="EMBL" id="LSRX01000601">
    <property type="protein sequence ID" value="OLP92931.1"/>
    <property type="molecule type" value="Genomic_DNA"/>
</dbReference>
<keyword evidence="2" id="KW-1185">Reference proteome</keyword>
<evidence type="ECO:0000313" key="1">
    <source>
        <dbReference type="EMBL" id="OLP92931.1"/>
    </source>
</evidence>
<comment type="caution">
    <text evidence="1">The sequence shown here is derived from an EMBL/GenBank/DDBJ whole genome shotgun (WGS) entry which is preliminary data.</text>
</comment>
<protein>
    <submittedName>
        <fullName evidence="1">Uncharacterized protein</fullName>
    </submittedName>
</protein>
<gene>
    <name evidence="1" type="ORF">AK812_SmicGene25209</name>
</gene>
<accession>A0A1Q9DCM5</accession>
<sequence length="245" mass="27451">MSDVGVPAQSEQRDAEEAYTSMTFYGLDGIFSLIAALDTSAKAFAQMILDSWNHSQLARNMKFPAKPPSVPEIVFALESLPIGGLMSKVAASVVLGGQERYVDDICMLSRVYCTHCLTYAVKTVYNVPFDISSGDGRKLVWLDMKIFLDSAELGLNTKPLYPPPPWYANSSYVRNVLLGRFLRWVEIGPLQTEWHQALLSVLYELKQGGWKYKSVLSALRGIYKDDCKQYATFGAFAWKAMRSTM</sequence>
<evidence type="ECO:0000313" key="2">
    <source>
        <dbReference type="Proteomes" id="UP000186817"/>
    </source>
</evidence>
<proteinExistence type="predicted"/>
<reference evidence="1 2" key="1">
    <citation type="submission" date="2016-02" db="EMBL/GenBank/DDBJ databases">
        <title>Genome analysis of coral dinoflagellate symbionts highlights evolutionary adaptations to a symbiotic lifestyle.</title>
        <authorList>
            <person name="Aranda M."/>
            <person name="Li Y."/>
            <person name="Liew Y.J."/>
            <person name="Baumgarten S."/>
            <person name="Simakov O."/>
            <person name="Wilson M."/>
            <person name="Piel J."/>
            <person name="Ashoor H."/>
            <person name="Bougouffa S."/>
            <person name="Bajic V.B."/>
            <person name="Ryu T."/>
            <person name="Ravasi T."/>
            <person name="Bayer T."/>
            <person name="Micklem G."/>
            <person name="Kim H."/>
            <person name="Bhak J."/>
            <person name="Lajeunesse T.C."/>
            <person name="Voolstra C.R."/>
        </authorList>
    </citation>
    <scope>NUCLEOTIDE SEQUENCE [LARGE SCALE GENOMIC DNA]</scope>
    <source>
        <strain evidence="1 2">CCMP2467</strain>
    </source>
</reference>